<protein>
    <submittedName>
        <fullName evidence="2">Uncharacterized protein</fullName>
    </submittedName>
</protein>
<sequence>MIDQSWVLQWPATPLPTQPLLLASQSWFTVLANMFTTAVLFLNHTPVRSKLSFHQKMNMLFNPFHLVS</sequence>
<feature type="transmembrane region" description="Helical" evidence="1">
    <location>
        <begin position="20"/>
        <end position="42"/>
    </location>
</feature>
<evidence type="ECO:0000313" key="2">
    <source>
        <dbReference type="EMBL" id="AWV48790.1"/>
    </source>
</evidence>
<evidence type="ECO:0000256" key="1">
    <source>
        <dbReference type="SAM" id="Phobius"/>
    </source>
</evidence>
<keyword evidence="1" id="KW-0472">Membrane</keyword>
<keyword evidence="1" id="KW-0812">Transmembrane</keyword>
<proteinExistence type="predicted"/>
<dbReference type="EMBL" id="CP029543">
    <property type="protein sequence ID" value="AWV48790.1"/>
    <property type="molecule type" value="Genomic_DNA"/>
</dbReference>
<accession>A0AAD0KXI8</accession>
<dbReference type="Proteomes" id="UP000249682">
    <property type="component" value="Chromosome"/>
</dbReference>
<dbReference type="AlphaFoldDB" id="A0AAD0KXI8"/>
<gene>
    <name evidence="2" type="ORF">DIJ64_14155</name>
</gene>
<keyword evidence="1" id="KW-1133">Transmembrane helix</keyword>
<organism evidence="2 3">
    <name type="scientific">Mycobacterium leprae</name>
    <dbReference type="NCBI Taxonomy" id="1769"/>
    <lineage>
        <taxon>Bacteria</taxon>
        <taxon>Bacillati</taxon>
        <taxon>Actinomycetota</taxon>
        <taxon>Actinomycetes</taxon>
        <taxon>Mycobacteriales</taxon>
        <taxon>Mycobacteriaceae</taxon>
        <taxon>Mycobacterium</taxon>
    </lineage>
</organism>
<reference evidence="2 3" key="1">
    <citation type="submission" date="2018-05" db="EMBL/GenBank/DDBJ databases">
        <title>Evolution of small genomes with special reference to Mycobacterium leprae.</title>
        <authorList>
            <person name="Mohanty P.S."/>
            <person name="Bansal A.K."/>
            <person name="Gupta U.D."/>
            <person name="Naaz F."/>
            <person name="Dwivedi V.D."/>
            <person name="Singh H."/>
            <person name="Gupta G."/>
            <person name="Sharma S."/>
            <person name="Arora M."/>
        </authorList>
    </citation>
    <scope>NUCLEOTIDE SEQUENCE [LARGE SCALE GENOMIC DNA]</scope>
    <source>
        <strain evidence="2 3">MRHRU-235-G</strain>
    </source>
</reference>
<evidence type="ECO:0000313" key="3">
    <source>
        <dbReference type="Proteomes" id="UP000249682"/>
    </source>
</evidence>
<name>A0AAD0KXI8_MYCLR</name>